<dbReference type="NCBIfam" id="TIGR03558">
    <property type="entry name" value="oxido_grp_1"/>
    <property type="match status" value="1"/>
</dbReference>
<dbReference type="InterPro" id="IPR011251">
    <property type="entry name" value="Luciferase-like_dom"/>
</dbReference>
<dbReference type="GO" id="GO:0052601">
    <property type="term" value="F:limonene 1,2-monooxygenase [NAD(P)H) activity"/>
    <property type="evidence" value="ECO:0007669"/>
    <property type="project" value="UniProtKB-EC"/>
</dbReference>
<dbReference type="RefSeq" id="WP_044669844.1">
    <property type="nucleotide sequence ID" value="NZ_CEDJ01000010.1"/>
</dbReference>
<dbReference type="Pfam" id="PF00296">
    <property type="entry name" value="Bac_luciferase"/>
    <property type="match status" value="1"/>
</dbReference>
<protein>
    <submittedName>
        <fullName evidence="3">Luciferase family protein</fullName>
        <ecNumber evidence="3">1.14.13.107</ecNumber>
    </submittedName>
</protein>
<comment type="similarity">
    <text evidence="1">To bacterial alkanal monooxygenase alpha and beta chains.</text>
</comment>
<sequence length="331" mass="37033">MKISLLDYGLLDEGRTYQEAWQDSLALVQAADRLGYHRFWLAEHHNVHALTIGSPEVLIPYLASQTQRIHLGSGGIMGLHYSPYKIAELAASLETLFPGRVDIGLGNSTGTALVKEHMRSHFQPSQFDQWVQQFTSYLTGKDEAIGLSPKLASYPEIFTLGMGGQSMALSAKEGLGYVFGSFPYIPHDPVETAGKLAQDYRREFQPSDIMAQPHFALALFVVIAETSQEAENLAKSLDIWMLGKQDFNEFTHFPSLATYQAYELTEQDRERIAQHRSRMIIGNPAEVKEQLERLVAACQPDELLFIPLISGIDNRLKAIELLAHIVESETL</sequence>
<dbReference type="EC" id="1.14.13.107" evidence="3"/>
<proteinExistence type="predicted"/>
<evidence type="ECO:0000259" key="2">
    <source>
        <dbReference type="Pfam" id="PF00296"/>
    </source>
</evidence>
<evidence type="ECO:0000313" key="4">
    <source>
        <dbReference type="Proteomes" id="UP000072530"/>
    </source>
</evidence>
<dbReference type="AlphaFoldDB" id="A0A0Z8DJX0"/>
<dbReference type="PANTHER" id="PTHR30137:SF6">
    <property type="entry name" value="LUCIFERASE-LIKE MONOOXYGENASE"/>
    <property type="match status" value="1"/>
</dbReference>
<dbReference type="Gene3D" id="3.20.20.30">
    <property type="entry name" value="Luciferase-like domain"/>
    <property type="match status" value="1"/>
</dbReference>
<dbReference type="EMBL" id="FIGG01000010">
    <property type="protein sequence ID" value="CYV02913.1"/>
    <property type="molecule type" value="Genomic_DNA"/>
</dbReference>
<evidence type="ECO:0000313" key="3">
    <source>
        <dbReference type="EMBL" id="CYV02913.1"/>
    </source>
</evidence>
<feature type="domain" description="Luciferase-like" evidence="2">
    <location>
        <begin position="12"/>
        <end position="296"/>
    </location>
</feature>
<dbReference type="SUPFAM" id="SSF51679">
    <property type="entry name" value="Bacterial luciferase-like"/>
    <property type="match status" value="1"/>
</dbReference>
<accession>A0A0Z8DJX0</accession>
<evidence type="ECO:0000256" key="1">
    <source>
        <dbReference type="ARBA" id="ARBA00007789"/>
    </source>
</evidence>
<reference evidence="3 4" key="1">
    <citation type="submission" date="2016-02" db="EMBL/GenBank/DDBJ databases">
        <authorList>
            <consortium name="Pathogen Informatics"/>
        </authorList>
    </citation>
    <scope>NUCLEOTIDE SEQUENCE [LARGE SCALE GENOMIC DNA]</scope>
    <source>
        <strain evidence="3 4">LSS31</strain>
    </source>
</reference>
<organism evidence="3 4">
    <name type="scientific">Streptococcus suis</name>
    <dbReference type="NCBI Taxonomy" id="1307"/>
    <lineage>
        <taxon>Bacteria</taxon>
        <taxon>Bacillati</taxon>
        <taxon>Bacillota</taxon>
        <taxon>Bacilli</taxon>
        <taxon>Lactobacillales</taxon>
        <taxon>Streptococcaceae</taxon>
        <taxon>Streptococcus</taxon>
    </lineage>
</organism>
<gene>
    <name evidence="3" type="primary">limB</name>
    <name evidence="3" type="ORF">ERS132393_01949</name>
</gene>
<name>A0A0Z8DJX0_STRSU</name>
<dbReference type="GO" id="GO:0005829">
    <property type="term" value="C:cytosol"/>
    <property type="evidence" value="ECO:0007669"/>
    <property type="project" value="TreeGrafter"/>
</dbReference>
<dbReference type="Proteomes" id="UP000072530">
    <property type="component" value="Unassembled WGS sequence"/>
</dbReference>
<dbReference type="PANTHER" id="PTHR30137">
    <property type="entry name" value="LUCIFERASE-LIKE MONOOXYGENASE"/>
    <property type="match status" value="1"/>
</dbReference>
<dbReference type="InterPro" id="IPR019949">
    <property type="entry name" value="CmoO-like"/>
</dbReference>
<keyword evidence="3" id="KW-0560">Oxidoreductase</keyword>
<dbReference type="InterPro" id="IPR036661">
    <property type="entry name" value="Luciferase-like_sf"/>
</dbReference>
<dbReference type="InterPro" id="IPR050766">
    <property type="entry name" value="Bact_Lucif_Oxidored"/>
</dbReference>